<gene>
    <name evidence="2" type="ORF">SAV14893_024220</name>
</gene>
<dbReference type="EMBL" id="BJHX01000001">
    <property type="protein sequence ID" value="GDY63029.1"/>
    <property type="molecule type" value="Genomic_DNA"/>
</dbReference>
<organism evidence="2 3">
    <name type="scientific">Streptomyces avermitilis</name>
    <dbReference type="NCBI Taxonomy" id="33903"/>
    <lineage>
        <taxon>Bacteria</taxon>
        <taxon>Bacillati</taxon>
        <taxon>Actinomycetota</taxon>
        <taxon>Actinomycetes</taxon>
        <taxon>Kitasatosporales</taxon>
        <taxon>Streptomycetaceae</taxon>
        <taxon>Streptomyces</taxon>
    </lineage>
</organism>
<evidence type="ECO:0000313" key="2">
    <source>
        <dbReference type="EMBL" id="GDY63029.1"/>
    </source>
</evidence>
<dbReference type="AlphaFoldDB" id="A0A4D4LYE6"/>
<evidence type="ECO:0000256" key="1">
    <source>
        <dbReference type="SAM" id="MobiDB-lite"/>
    </source>
</evidence>
<evidence type="ECO:0000313" key="3">
    <source>
        <dbReference type="Proteomes" id="UP000302139"/>
    </source>
</evidence>
<feature type="region of interest" description="Disordered" evidence="1">
    <location>
        <begin position="60"/>
        <end position="86"/>
    </location>
</feature>
<accession>A0A4D4LYE6</accession>
<sequence>MHAGLLRDPLHAELVDAVHMDLADLGGGGGLAGRRRDQHVVGRHVEHRPYMQLRSCQRPFTHREDPRTALVGDPYELSGGAPARHTGEKIKPLSIFVGVHHPRRPAVRVHGQEQLAQLVPGLHQNERRTRL</sequence>
<name>A0A4D4LYE6_STRAX</name>
<proteinExistence type="predicted"/>
<comment type="caution">
    <text evidence="2">The sequence shown here is derived from an EMBL/GenBank/DDBJ whole genome shotgun (WGS) entry which is preliminary data.</text>
</comment>
<dbReference type="Proteomes" id="UP000302139">
    <property type="component" value="Unassembled WGS sequence"/>
</dbReference>
<reference evidence="2 3" key="1">
    <citation type="submission" date="2019-04" db="EMBL/GenBank/DDBJ databases">
        <title>Draft genome sequences of Streptomyces avermitilis NBRC 14893.</title>
        <authorList>
            <person name="Komaki H."/>
            <person name="Tamura T."/>
            <person name="Hosoyama A."/>
        </authorList>
    </citation>
    <scope>NUCLEOTIDE SEQUENCE [LARGE SCALE GENOMIC DNA]</scope>
    <source>
        <strain evidence="2 3">NBRC 14893</strain>
    </source>
</reference>
<protein>
    <submittedName>
        <fullName evidence="2">Uncharacterized protein</fullName>
    </submittedName>
</protein>